<accession>A0A2T6BKV4</accession>
<keyword evidence="1" id="KW-0489">Methyltransferase</keyword>
<sequence length="201" mass="22267">MTAMTFWDRVAPKYARSKIKDLDNYHRSLERTRSYLKPTDRVLELGCGTGSTALLLADNVAEYVGTDISGAMIDIARAKPDAPDGLRFVQASADAAIEGAPFDVVMGLNLYHLVEDLDGALRHAHTLTKPGGLFISKTVCLWQKRWFVGPLVKIMQLMGKAPFVHLLKQSDLETRIEAAGFEIIETGNYPAISRYVVARRS</sequence>
<dbReference type="AlphaFoldDB" id="A0A2T6BKV4"/>
<dbReference type="EMBL" id="QBKS01000001">
    <property type="protein sequence ID" value="PTX56677.1"/>
    <property type="molecule type" value="Genomic_DNA"/>
</dbReference>
<dbReference type="Gene3D" id="3.40.50.150">
    <property type="entry name" value="Vaccinia Virus protein VP39"/>
    <property type="match status" value="1"/>
</dbReference>
<protein>
    <submittedName>
        <fullName evidence="1">Ubiquinone/menaquinone biosynthesis C-methylase UbiE</fullName>
    </submittedName>
</protein>
<dbReference type="GO" id="GO:0032259">
    <property type="term" value="P:methylation"/>
    <property type="evidence" value="ECO:0007669"/>
    <property type="project" value="UniProtKB-KW"/>
</dbReference>
<dbReference type="PANTHER" id="PTHR43861:SF1">
    <property type="entry name" value="TRANS-ACONITATE 2-METHYLTRANSFERASE"/>
    <property type="match status" value="1"/>
</dbReference>
<organism evidence="1 2">
    <name type="scientific">Litoreibacter ponti</name>
    <dbReference type="NCBI Taxonomy" id="1510457"/>
    <lineage>
        <taxon>Bacteria</taxon>
        <taxon>Pseudomonadati</taxon>
        <taxon>Pseudomonadota</taxon>
        <taxon>Alphaproteobacteria</taxon>
        <taxon>Rhodobacterales</taxon>
        <taxon>Roseobacteraceae</taxon>
        <taxon>Litoreibacter</taxon>
    </lineage>
</organism>
<keyword evidence="1" id="KW-0808">Transferase</keyword>
<dbReference type="CDD" id="cd02440">
    <property type="entry name" value="AdoMet_MTases"/>
    <property type="match status" value="1"/>
</dbReference>
<dbReference type="GO" id="GO:0008168">
    <property type="term" value="F:methyltransferase activity"/>
    <property type="evidence" value="ECO:0007669"/>
    <property type="project" value="UniProtKB-KW"/>
</dbReference>
<dbReference type="Proteomes" id="UP000243978">
    <property type="component" value="Unassembled WGS sequence"/>
</dbReference>
<dbReference type="SUPFAM" id="SSF53335">
    <property type="entry name" value="S-adenosyl-L-methionine-dependent methyltransferases"/>
    <property type="match status" value="1"/>
</dbReference>
<keyword evidence="1" id="KW-0830">Ubiquinone</keyword>
<name>A0A2T6BKV4_9RHOB</name>
<dbReference type="OrthoDB" id="5642573at2"/>
<dbReference type="InterPro" id="IPR029063">
    <property type="entry name" value="SAM-dependent_MTases_sf"/>
</dbReference>
<comment type="caution">
    <text evidence="1">The sequence shown here is derived from an EMBL/GenBank/DDBJ whole genome shotgun (WGS) entry which is preliminary data.</text>
</comment>
<dbReference type="Pfam" id="PF13489">
    <property type="entry name" value="Methyltransf_23"/>
    <property type="match status" value="1"/>
</dbReference>
<evidence type="ECO:0000313" key="1">
    <source>
        <dbReference type="EMBL" id="PTX56677.1"/>
    </source>
</evidence>
<reference evidence="1 2" key="1">
    <citation type="submission" date="2018-04" db="EMBL/GenBank/DDBJ databases">
        <title>Genomic Encyclopedia of Archaeal and Bacterial Type Strains, Phase II (KMG-II): from individual species to whole genera.</title>
        <authorList>
            <person name="Goeker M."/>
        </authorList>
    </citation>
    <scope>NUCLEOTIDE SEQUENCE [LARGE SCALE GENOMIC DNA]</scope>
    <source>
        <strain evidence="1 2">DSM 100977</strain>
    </source>
</reference>
<proteinExistence type="predicted"/>
<gene>
    <name evidence="1" type="ORF">C8N43_1339</name>
</gene>
<evidence type="ECO:0000313" key="2">
    <source>
        <dbReference type="Proteomes" id="UP000243978"/>
    </source>
</evidence>
<dbReference type="RefSeq" id="WP_107844852.1">
    <property type="nucleotide sequence ID" value="NZ_QBKS01000001.1"/>
</dbReference>
<keyword evidence="2" id="KW-1185">Reference proteome</keyword>
<dbReference type="PANTHER" id="PTHR43861">
    <property type="entry name" value="TRANS-ACONITATE 2-METHYLTRANSFERASE-RELATED"/>
    <property type="match status" value="1"/>
</dbReference>